<reference evidence="2" key="3">
    <citation type="submission" date="2022-01" db="EMBL/GenBank/DDBJ databases">
        <authorList>
            <person name="Rubenstein D.R."/>
        </authorList>
    </citation>
    <scope>NUCLEOTIDE SEQUENCE</scope>
    <source>
        <strain evidence="2">SS15</strain>
        <tissue evidence="2">Liver</tissue>
    </source>
</reference>
<reference evidence="1" key="1">
    <citation type="submission" date="2020-10" db="EMBL/GenBank/DDBJ databases">
        <title>Feather gene expression reveals the developmental basis of iridescence in African starlings.</title>
        <authorList>
            <person name="Rubenstein D.R."/>
        </authorList>
    </citation>
    <scope>NUCLEOTIDE SEQUENCE</scope>
    <source>
        <strain evidence="1">SS15</strain>
        <tissue evidence="1">Liver</tissue>
    </source>
</reference>
<dbReference type="EMBL" id="JADDUC010000233">
    <property type="protein sequence ID" value="KAG0115315.1"/>
    <property type="molecule type" value="Genomic_DNA"/>
</dbReference>
<protein>
    <submittedName>
        <fullName evidence="1">Uncharacterized protein</fullName>
    </submittedName>
</protein>
<accession>A0A835NHP5</accession>
<sequence>MELPPCPSTSRNGISCQSPGELGCSECLEELGRSSGPLQEQVCEIWIMFLLLVPSRSRGAVQ</sequence>
<organism evidence="1">
    <name type="scientific">Lamprotornis superbus</name>
    <dbReference type="NCBI Taxonomy" id="245042"/>
    <lineage>
        <taxon>Eukaryota</taxon>
        <taxon>Metazoa</taxon>
        <taxon>Chordata</taxon>
        <taxon>Craniata</taxon>
        <taxon>Vertebrata</taxon>
        <taxon>Euteleostomi</taxon>
        <taxon>Archelosauria</taxon>
        <taxon>Archosauria</taxon>
        <taxon>Dinosauria</taxon>
        <taxon>Saurischia</taxon>
        <taxon>Theropoda</taxon>
        <taxon>Coelurosauria</taxon>
        <taxon>Aves</taxon>
        <taxon>Neognathae</taxon>
        <taxon>Neoaves</taxon>
        <taxon>Telluraves</taxon>
        <taxon>Australaves</taxon>
        <taxon>Passeriformes</taxon>
        <taxon>Sturnidae</taxon>
        <taxon>Lamprotornis</taxon>
    </lineage>
</organism>
<evidence type="ECO:0000313" key="3">
    <source>
        <dbReference type="Proteomes" id="UP000618051"/>
    </source>
</evidence>
<comment type="caution">
    <text evidence="1">The sequence shown here is derived from an EMBL/GenBank/DDBJ whole genome shotgun (WGS) entry which is preliminary data.</text>
</comment>
<name>A0A835NHP5_9PASS</name>
<dbReference type="Proteomes" id="UP000618051">
    <property type="component" value="Unassembled WGS sequence"/>
</dbReference>
<gene>
    <name evidence="2" type="ORF">IHE44_0010166</name>
    <name evidence="1" type="ORF">IHE44_006467</name>
</gene>
<proteinExistence type="predicted"/>
<evidence type="ECO:0000313" key="1">
    <source>
        <dbReference type="EMBL" id="KAG0115315.1"/>
    </source>
</evidence>
<dbReference type="AlphaFoldDB" id="A0A835NHP5"/>
<reference evidence="2 3" key="2">
    <citation type="journal article" date="2021" name="J. Hered.">
        <title>Feather Gene Expression Elucidates the Developmental Basis of Plumage Iridescence in African Starlings.</title>
        <authorList>
            <person name="Rubenstein D.R."/>
            <person name="Corvelo A."/>
            <person name="MacManes M.D."/>
            <person name="Maia R."/>
            <person name="Narzisi G."/>
            <person name="Rousaki A."/>
            <person name="Vandenabeele P."/>
            <person name="Shawkey M.D."/>
            <person name="Solomon J."/>
        </authorList>
    </citation>
    <scope>NUCLEOTIDE SEQUENCE [LARGE SCALE GENOMIC DNA]</scope>
    <source>
        <strain evidence="2">SS15</strain>
    </source>
</reference>
<evidence type="ECO:0000313" key="2">
    <source>
        <dbReference type="EMBL" id="KAI1230203.1"/>
    </source>
</evidence>
<dbReference type="EMBL" id="JADDUC020000031">
    <property type="protein sequence ID" value="KAI1230203.1"/>
    <property type="molecule type" value="Genomic_DNA"/>
</dbReference>
<keyword evidence="3" id="KW-1185">Reference proteome</keyword>